<dbReference type="EMBL" id="JACGXP010000001">
    <property type="protein sequence ID" value="MBA8989464.1"/>
    <property type="molecule type" value="Genomic_DNA"/>
</dbReference>
<keyword evidence="3" id="KW-0456">Lyase</keyword>
<evidence type="ECO:0000259" key="2">
    <source>
        <dbReference type="PROSITE" id="PS51819"/>
    </source>
</evidence>
<protein>
    <submittedName>
        <fullName evidence="3">Catechol 2,3-dioxygenase-like lactoylglutathione lyase family enzyme</fullName>
    </submittedName>
</protein>
<dbReference type="Proteomes" id="UP000590225">
    <property type="component" value="Unassembled WGS sequence"/>
</dbReference>
<dbReference type="PANTHER" id="PTHR43048">
    <property type="entry name" value="METHYLMALONYL-COA EPIMERASE"/>
    <property type="match status" value="1"/>
</dbReference>
<comment type="caution">
    <text evidence="3">The sequence shown here is derived from an EMBL/GenBank/DDBJ whole genome shotgun (WGS) entry which is preliminary data.</text>
</comment>
<sequence length="268" mass="29057">MAIESVLLNVRDIARSVEFYERLLDATVVKSTDDSAELDLVTARFLLTRVDAPADSTWVGDDLQRGFRHVGFKVSDLDDRVAALHEAEVPFHLEPIHAEGGVRITFFYDPDGTLLELVEGPLQYHEVYDREAVDQDWGLGEPDRPRFDHVAETVADIETTTAHFSSLGYVRMAGIHQPSDDRGFEITFLRSGDSSLEVFTYDKAEKQQRTPQLDALGFAAVTFGGTGTGTGTGAGGGGRGGATVAVGTLLGQDVLTDPDGLPYIVARA</sequence>
<dbReference type="InterPro" id="IPR004360">
    <property type="entry name" value="Glyas_Fos-R_dOase_dom"/>
</dbReference>
<evidence type="ECO:0000313" key="3">
    <source>
        <dbReference type="EMBL" id="MBA8989464.1"/>
    </source>
</evidence>
<dbReference type="PANTHER" id="PTHR43048:SF3">
    <property type="entry name" value="METHYLMALONYL-COA EPIMERASE, MITOCHONDRIAL"/>
    <property type="match status" value="1"/>
</dbReference>
<proteinExistence type="predicted"/>
<evidence type="ECO:0000256" key="1">
    <source>
        <dbReference type="ARBA" id="ARBA00022723"/>
    </source>
</evidence>
<organism evidence="3 4">
    <name type="scientific">Curtobacterium pusillum</name>
    <dbReference type="NCBI Taxonomy" id="69373"/>
    <lineage>
        <taxon>Bacteria</taxon>
        <taxon>Bacillati</taxon>
        <taxon>Actinomycetota</taxon>
        <taxon>Actinomycetes</taxon>
        <taxon>Micrococcales</taxon>
        <taxon>Microbacteriaceae</taxon>
        <taxon>Curtobacterium</taxon>
    </lineage>
</organism>
<evidence type="ECO:0000313" key="4">
    <source>
        <dbReference type="Proteomes" id="UP000590225"/>
    </source>
</evidence>
<dbReference type="GO" id="GO:0046491">
    <property type="term" value="P:L-methylmalonyl-CoA metabolic process"/>
    <property type="evidence" value="ECO:0007669"/>
    <property type="project" value="TreeGrafter"/>
</dbReference>
<name>A0AAW3T470_9MICO</name>
<keyword evidence="1" id="KW-0479">Metal-binding</keyword>
<dbReference type="PROSITE" id="PS51819">
    <property type="entry name" value="VOC"/>
    <property type="match status" value="1"/>
</dbReference>
<dbReference type="RefSeq" id="WP_182515162.1">
    <property type="nucleotide sequence ID" value="NZ_JACGXP010000001.1"/>
</dbReference>
<dbReference type="AlphaFoldDB" id="A0AAW3T470"/>
<dbReference type="Gene3D" id="3.10.180.10">
    <property type="entry name" value="2,3-Dihydroxybiphenyl 1,2-Dioxygenase, domain 1"/>
    <property type="match status" value="2"/>
</dbReference>
<dbReference type="GO" id="GO:0016829">
    <property type="term" value="F:lyase activity"/>
    <property type="evidence" value="ECO:0007669"/>
    <property type="project" value="UniProtKB-KW"/>
</dbReference>
<dbReference type="InterPro" id="IPR037523">
    <property type="entry name" value="VOC_core"/>
</dbReference>
<accession>A0AAW3T470</accession>
<dbReference type="InterPro" id="IPR051785">
    <property type="entry name" value="MMCE/EMCE_epimerase"/>
</dbReference>
<dbReference type="Pfam" id="PF00903">
    <property type="entry name" value="Glyoxalase"/>
    <property type="match status" value="1"/>
</dbReference>
<feature type="domain" description="VOC" evidence="2">
    <location>
        <begin position="2"/>
        <end position="120"/>
    </location>
</feature>
<dbReference type="SUPFAM" id="SSF54593">
    <property type="entry name" value="Glyoxalase/Bleomycin resistance protein/Dihydroxybiphenyl dioxygenase"/>
    <property type="match status" value="1"/>
</dbReference>
<dbReference type="GO" id="GO:0004493">
    <property type="term" value="F:methylmalonyl-CoA epimerase activity"/>
    <property type="evidence" value="ECO:0007669"/>
    <property type="project" value="TreeGrafter"/>
</dbReference>
<gene>
    <name evidence="3" type="ORF">FHW23_000696</name>
</gene>
<reference evidence="3 4" key="1">
    <citation type="submission" date="2020-07" db="EMBL/GenBank/DDBJ databases">
        <title>Above-ground endophytic microbial communities from plants in different locations in the United States.</title>
        <authorList>
            <person name="Frank C."/>
        </authorList>
    </citation>
    <scope>NUCLEOTIDE SEQUENCE [LARGE SCALE GENOMIC DNA]</scope>
    <source>
        <strain evidence="3 4">WPL5_2</strain>
    </source>
</reference>
<dbReference type="InterPro" id="IPR029068">
    <property type="entry name" value="Glyas_Bleomycin-R_OHBP_Dase"/>
</dbReference>
<dbReference type="GO" id="GO:0046872">
    <property type="term" value="F:metal ion binding"/>
    <property type="evidence" value="ECO:0007669"/>
    <property type="project" value="UniProtKB-KW"/>
</dbReference>